<feature type="binding site" evidence="11">
    <location>
        <position position="289"/>
    </location>
    <ligand>
        <name>thiamine diphosphate</name>
        <dbReference type="ChEBI" id="CHEBI:58937"/>
    </ligand>
</feature>
<dbReference type="AlphaFoldDB" id="A0AAU7AXP4"/>
<evidence type="ECO:0000313" key="13">
    <source>
        <dbReference type="EMBL" id="XAY06198.1"/>
    </source>
</evidence>
<keyword evidence="4 11" id="KW-0808">Transferase</keyword>
<dbReference type="NCBIfam" id="NF003933">
    <property type="entry name" value="PRK05444.2-2"/>
    <property type="match status" value="1"/>
</dbReference>
<comment type="cofactor">
    <cofactor evidence="11">
        <name>Mg(2+)</name>
        <dbReference type="ChEBI" id="CHEBI:18420"/>
    </cofactor>
    <text evidence="11">Binds 1 Mg(2+) ion per subunit.</text>
</comment>
<keyword evidence="9 11" id="KW-0414">Isoprene biosynthesis</keyword>
<dbReference type="InterPro" id="IPR049557">
    <property type="entry name" value="Transketolase_CS"/>
</dbReference>
<dbReference type="InterPro" id="IPR009014">
    <property type="entry name" value="Transketo_C/PFOR_II"/>
</dbReference>
<dbReference type="GO" id="GO:0008661">
    <property type="term" value="F:1-deoxy-D-xylulose-5-phosphate synthase activity"/>
    <property type="evidence" value="ECO:0007669"/>
    <property type="project" value="UniProtKB-UniRule"/>
</dbReference>
<feature type="binding site" evidence="11">
    <location>
        <position position="178"/>
    </location>
    <ligand>
        <name>Mg(2+)</name>
        <dbReference type="ChEBI" id="CHEBI:18420"/>
    </ligand>
</feature>
<comment type="pathway">
    <text evidence="1 11">Metabolic intermediate biosynthesis; 1-deoxy-D-xylulose 5-phosphate biosynthesis; 1-deoxy-D-xylulose 5-phosphate from D-glyceraldehyde 3-phosphate and pyruvate: step 1/1.</text>
</comment>
<dbReference type="NCBIfam" id="TIGR00204">
    <property type="entry name" value="dxs"/>
    <property type="match status" value="1"/>
</dbReference>
<evidence type="ECO:0000256" key="11">
    <source>
        <dbReference type="HAMAP-Rule" id="MF_00315"/>
    </source>
</evidence>
<comment type="catalytic activity">
    <reaction evidence="11">
        <text>D-glyceraldehyde 3-phosphate + pyruvate + H(+) = 1-deoxy-D-xylulose 5-phosphate + CO2</text>
        <dbReference type="Rhea" id="RHEA:12605"/>
        <dbReference type="ChEBI" id="CHEBI:15361"/>
        <dbReference type="ChEBI" id="CHEBI:15378"/>
        <dbReference type="ChEBI" id="CHEBI:16526"/>
        <dbReference type="ChEBI" id="CHEBI:57792"/>
        <dbReference type="ChEBI" id="CHEBI:59776"/>
        <dbReference type="EC" id="2.2.1.7"/>
    </reaction>
</comment>
<dbReference type="HAMAP" id="MF_00315">
    <property type="entry name" value="DXP_synth"/>
    <property type="match status" value="1"/>
</dbReference>
<dbReference type="FunFam" id="3.40.50.920:FF:000002">
    <property type="entry name" value="1-deoxy-D-xylulose-5-phosphate synthase"/>
    <property type="match status" value="1"/>
</dbReference>
<feature type="domain" description="Transketolase-like pyrimidine-binding" evidence="12">
    <location>
        <begin position="331"/>
        <end position="496"/>
    </location>
</feature>
<dbReference type="PANTHER" id="PTHR43322">
    <property type="entry name" value="1-D-DEOXYXYLULOSE 5-PHOSPHATE SYNTHASE-RELATED"/>
    <property type="match status" value="1"/>
</dbReference>
<dbReference type="Gene3D" id="3.40.50.920">
    <property type="match status" value="1"/>
</dbReference>
<comment type="subunit">
    <text evidence="3 11">Homodimer.</text>
</comment>
<dbReference type="GO" id="GO:0009228">
    <property type="term" value="P:thiamine biosynthetic process"/>
    <property type="evidence" value="ECO:0007669"/>
    <property type="project" value="UniProtKB-UniRule"/>
</dbReference>
<evidence type="ECO:0000256" key="1">
    <source>
        <dbReference type="ARBA" id="ARBA00004980"/>
    </source>
</evidence>
<evidence type="ECO:0000256" key="7">
    <source>
        <dbReference type="ARBA" id="ARBA00022977"/>
    </source>
</evidence>
<feature type="binding site" evidence="11">
    <location>
        <position position="75"/>
    </location>
    <ligand>
        <name>thiamine diphosphate</name>
        <dbReference type="ChEBI" id="CHEBI:58937"/>
    </ligand>
</feature>
<dbReference type="FunFam" id="3.40.50.970:FF:000005">
    <property type="entry name" value="1-deoxy-D-xylulose-5-phosphate synthase"/>
    <property type="match status" value="1"/>
</dbReference>
<dbReference type="EC" id="2.2.1.7" evidence="11"/>
<dbReference type="RefSeq" id="WP_354697435.1">
    <property type="nucleotide sequence ID" value="NZ_CP114014.1"/>
</dbReference>
<comment type="function">
    <text evidence="10 11">Catalyzes the acyloin condensation reaction between C atoms 2 and 3 of pyruvate and glyceraldehyde 3-phosphate to yield 1-deoxy-D-xylulose-5-phosphate (DXP).</text>
</comment>
<dbReference type="Gene3D" id="3.40.50.970">
    <property type="match status" value="2"/>
</dbReference>
<dbReference type="EMBL" id="CP114014">
    <property type="protein sequence ID" value="XAY06198.1"/>
    <property type="molecule type" value="Genomic_DNA"/>
</dbReference>
<keyword evidence="7 11" id="KW-0784">Thiamine biosynthesis</keyword>
<dbReference type="Pfam" id="PF13292">
    <property type="entry name" value="DXP_synthase_N"/>
    <property type="match status" value="1"/>
</dbReference>
<keyword evidence="6 11" id="KW-0460">Magnesium</keyword>
<dbReference type="InterPro" id="IPR029061">
    <property type="entry name" value="THDP-binding"/>
</dbReference>
<organism evidence="13">
    <name type="scientific">Paraconexibacter sp. AEG42_29</name>
    <dbReference type="NCBI Taxonomy" id="2997339"/>
    <lineage>
        <taxon>Bacteria</taxon>
        <taxon>Bacillati</taxon>
        <taxon>Actinomycetota</taxon>
        <taxon>Thermoleophilia</taxon>
        <taxon>Solirubrobacterales</taxon>
        <taxon>Paraconexibacteraceae</taxon>
        <taxon>Paraconexibacter</taxon>
    </lineage>
</organism>
<feature type="binding site" evidence="11">
    <location>
        <begin position="150"/>
        <end position="151"/>
    </location>
    <ligand>
        <name>thiamine diphosphate</name>
        <dbReference type="ChEBI" id="CHEBI:58937"/>
    </ligand>
</feature>
<keyword evidence="8 11" id="KW-0786">Thiamine pyrophosphate</keyword>
<feature type="binding site" evidence="11">
    <location>
        <position position="382"/>
    </location>
    <ligand>
        <name>thiamine diphosphate</name>
        <dbReference type="ChEBI" id="CHEBI:58937"/>
    </ligand>
</feature>
<evidence type="ECO:0000259" key="12">
    <source>
        <dbReference type="SMART" id="SM00861"/>
    </source>
</evidence>
<dbReference type="KEGG" id="parq:DSM112329_03062"/>
<evidence type="ECO:0000256" key="3">
    <source>
        <dbReference type="ARBA" id="ARBA00011738"/>
    </source>
</evidence>
<protein>
    <recommendedName>
        <fullName evidence="11">1-deoxy-D-xylulose-5-phosphate synthase</fullName>
        <ecNumber evidence="11">2.2.1.7</ecNumber>
    </recommendedName>
    <alternativeName>
        <fullName evidence="11">1-deoxyxylulose-5-phosphate synthase</fullName>
        <shortName evidence="11">DXP synthase</shortName>
        <shortName evidence="11">DXPS</shortName>
    </alternativeName>
</protein>
<sequence>MTSRILDRIDKPQDLHGLGEEELAQVAQEVREHIIDTVGEIGGHFGANLGTCEIAVALHSLMDSPRDKILWDVGHQAYPHKILTGRRDQLSTIRKYEGLAPFCAIFESEHDIMGAGHASTSIGYAVGLKEGMRLKGDIDEGQVVAVIGDGSMTGGVAFEAISQAGGMQTPIVVILNDNGMSISPNVGALSGYFNRVRLNPKLWHARDTVEHRLTELPRIGKAVERLGPQLKESIKSFWAPGLWWEELDWAYMGVIDGHDTHALRIALRQAFKAGRPVVVHVATVKGKGFAPAEDGGLEGQETWHAAKPKSIAGGVPVPAKPAIVGATPAPPQYTKVFGDALVQEVRRDRRVAGITAAMNSGTGLNILQKAEPEHYFDVGIAEQQGILFAAGMALEGRKPVAAIYSTFLQRAYDQIVHDVCLQKLNVVFAMDRAGLVGDDGPTHHGVFDIAYMRSLPNIVVAAPRDEPMLQRMLRTALLQDDGPFALRYPRGEGPGAPLLAPAAITPVEIGQGEVLAEGDGRVALVGYGTGVLKAQEAAELLAQAGITATVADARFVKPIDTGLMARLSADNELLVTIEEGVLQGGFGSAVWEALNEAGLDGGSDAARVLRIGIPDRYITHGKPALLHEEVGLTGRAIARRVADALGVDISSALDAALPS</sequence>
<dbReference type="CDD" id="cd02007">
    <property type="entry name" value="TPP_DXS"/>
    <property type="match status" value="1"/>
</dbReference>
<dbReference type="SMART" id="SM00861">
    <property type="entry name" value="Transket_pyr"/>
    <property type="match status" value="1"/>
</dbReference>
<evidence type="ECO:0000256" key="9">
    <source>
        <dbReference type="ARBA" id="ARBA00023229"/>
    </source>
</evidence>
<evidence type="ECO:0000256" key="8">
    <source>
        <dbReference type="ARBA" id="ARBA00023052"/>
    </source>
</evidence>
<comment type="similarity">
    <text evidence="2 11">Belongs to the transketolase family. DXPS subfamily.</text>
</comment>
<dbReference type="InterPro" id="IPR020826">
    <property type="entry name" value="Transketolase_BS"/>
</dbReference>
<reference evidence="13" key="1">
    <citation type="submission" date="2022-12" db="EMBL/GenBank/DDBJ databases">
        <title>Paraconexibacter alkalitolerans sp. nov. and Baekduia alba sp. nov., isolated from soil and emended description of the genera Paraconexibacter (Chun et al., 2020) and Baekduia (An et al., 2020).</title>
        <authorList>
            <person name="Vieira S."/>
            <person name="Huber K.J."/>
            <person name="Geppert A."/>
            <person name="Wolf J."/>
            <person name="Neumann-Schaal M."/>
            <person name="Muesken M."/>
            <person name="Overmann J."/>
        </authorList>
    </citation>
    <scope>NUCLEOTIDE SEQUENCE</scope>
    <source>
        <strain evidence="13">AEG42_29</strain>
    </source>
</reference>
<dbReference type="SUPFAM" id="SSF52518">
    <property type="entry name" value="Thiamin diphosphate-binding fold (THDP-binding)"/>
    <property type="match status" value="2"/>
</dbReference>
<feature type="binding site" evidence="11">
    <location>
        <position position="178"/>
    </location>
    <ligand>
        <name>thiamine diphosphate</name>
        <dbReference type="ChEBI" id="CHEBI:58937"/>
    </ligand>
</feature>
<dbReference type="GO" id="GO:0019288">
    <property type="term" value="P:isopentenyl diphosphate biosynthetic process, methylerythritol 4-phosphate pathway"/>
    <property type="evidence" value="ECO:0007669"/>
    <property type="project" value="TreeGrafter"/>
</dbReference>
<evidence type="ECO:0000256" key="2">
    <source>
        <dbReference type="ARBA" id="ARBA00011081"/>
    </source>
</evidence>
<evidence type="ECO:0000256" key="6">
    <source>
        <dbReference type="ARBA" id="ARBA00022842"/>
    </source>
</evidence>
<dbReference type="PROSITE" id="PS00802">
    <property type="entry name" value="TRANSKETOLASE_2"/>
    <property type="match status" value="1"/>
</dbReference>
<dbReference type="SUPFAM" id="SSF52922">
    <property type="entry name" value="TK C-terminal domain-like"/>
    <property type="match status" value="1"/>
</dbReference>
<dbReference type="GO" id="GO:0016114">
    <property type="term" value="P:terpenoid biosynthetic process"/>
    <property type="evidence" value="ECO:0007669"/>
    <property type="project" value="UniProtKB-UniRule"/>
</dbReference>
<dbReference type="InterPro" id="IPR033248">
    <property type="entry name" value="Transketolase_C"/>
</dbReference>
<dbReference type="GO" id="GO:0030976">
    <property type="term" value="F:thiamine pyrophosphate binding"/>
    <property type="evidence" value="ECO:0007669"/>
    <property type="project" value="UniProtKB-UniRule"/>
</dbReference>
<keyword evidence="5 11" id="KW-0479">Metal-binding</keyword>
<name>A0AAU7AXP4_9ACTN</name>
<dbReference type="GO" id="GO:0005829">
    <property type="term" value="C:cytosol"/>
    <property type="evidence" value="ECO:0007669"/>
    <property type="project" value="TreeGrafter"/>
</dbReference>
<dbReference type="Pfam" id="PF02780">
    <property type="entry name" value="Transketolase_C"/>
    <property type="match status" value="1"/>
</dbReference>
<evidence type="ECO:0000256" key="10">
    <source>
        <dbReference type="ARBA" id="ARBA00055605"/>
    </source>
</evidence>
<dbReference type="CDD" id="cd07033">
    <property type="entry name" value="TPP_PYR_DXS_TK_like"/>
    <property type="match status" value="1"/>
</dbReference>
<proteinExistence type="inferred from homology"/>
<dbReference type="GO" id="GO:0000287">
    <property type="term" value="F:magnesium ion binding"/>
    <property type="evidence" value="ECO:0007669"/>
    <property type="project" value="UniProtKB-UniRule"/>
</dbReference>
<accession>A0AAU7AXP4</accession>
<gene>
    <name evidence="11 13" type="primary">dxs</name>
    <name evidence="13" type="ORF">DSM112329_03062</name>
</gene>
<dbReference type="PROSITE" id="PS00801">
    <property type="entry name" value="TRANSKETOLASE_1"/>
    <property type="match status" value="1"/>
</dbReference>
<feature type="binding site" evidence="11">
    <location>
        <position position="149"/>
    </location>
    <ligand>
        <name>Mg(2+)</name>
        <dbReference type="ChEBI" id="CHEBI:18420"/>
    </ligand>
</feature>
<evidence type="ECO:0000256" key="4">
    <source>
        <dbReference type="ARBA" id="ARBA00022679"/>
    </source>
</evidence>
<evidence type="ECO:0000256" key="5">
    <source>
        <dbReference type="ARBA" id="ARBA00022723"/>
    </source>
</evidence>
<comment type="cofactor">
    <cofactor evidence="11">
        <name>thiamine diphosphate</name>
        <dbReference type="ChEBI" id="CHEBI:58937"/>
    </cofactor>
    <text evidence="11">Binds 1 thiamine pyrophosphate per subunit.</text>
</comment>
<dbReference type="Pfam" id="PF02779">
    <property type="entry name" value="Transket_pyr"/>
    <property type="match status" value="1"/>
</dbReference>
<feature type="binding site" evidence="11">
    <location>
        <begin position="116"/>
        <end position="118"/>
    </location>
    <ligand>
        <name>thiamine diphosphate</name>
        <dbReference type="ChEBI" id="CHEBI:58937"/>
    </ligand>
</feature>
<dbReference type="InterPro" id="IPR005475">
    <property type="entry name" value="Transketolase-like_Pyr-bd"/>
</dbReference>
<dbReference type="InterPro" id="IPR005477">
    <property type="entry name" value="Dxylulose-5-P_synthase"/>
</dbReference>
<dbReference type="PANTHER" id="PTHR43322:SF5">
    <property type="entry name" value="1-DEOXY-D-XYLULOSE-5-PHOSPHATE SYNTHASE, CHLOROPLASTIC"/>
    <property type="match status" value="1"/>
</dbReference>